<protein>
    <submittedName>
        <fullName evidence="2">Uncharacterized protein</fullName>
    </submittedName>
</protein>
<feature type="region of interest" description="Disordered" evidence="1">
    <location>
        <begin position="41"/>
        <end position="122"/>
    </location>
</feature>
<dbReference type="EMBL" id="CAJMWW010000447">
    <property type="protein sequence ID" value="CAE6471203.1"/>
    <property type="molecule type" value="Genomic_DNA"/>
</dbReference>
<evidence type="ECO:0000313" key="3">
    <source>
        <dbReference type="Proteomes" id="UP000663841"/>
    </source>
</evidence>
<dbReference type="AlphaFoldDB" id="A0A8H3C2J7"/>
<evidence type="ECO:0000313" key="2">
    <source>
        <dbReference type="EMBL" id="CAE6471203.1"/>
    </source>
</evidence>
<organism evidence="2 3">
    <name type="scientific">Rhizoctonia solani</name>
    <dbReference type="NCBI Taxonomy" id="456999"/>
    <lineage>
        <taxon>Eukaryota</taxon>
        <taxon>Fungi</taxon>
        <taxon>Dikarya</taxon>
        <taxon>Basidiomycota</taxon>
        <taxon>Agaricomycotina</taxon>
        <taxon>Agaricomycetes</taxon>
        <taxon>Cantharellales</taxon>
        <taxon>Ceratobasidiaceae</taxon>
        <taxon>Rhizoctonia</taxon>
    </lineage>
</organism>
<feature type="region of interest" description="Disordered" evidence="1">
    <location>
        <begin position="1"/>
        <end position="24"/>
    </location>
</feature>
<gene>
    <name evidence="2" type="ORF">RDB_LOCUS177249</name>
</gene>
<sequence length="351" mass="39205">MPTVQYRQIPVQPGHTGDRKSADTVFGSSTYTLTYNEFGYAQQPKDVPGYPHIPSSPPDYSESTKSSPRTELARSSSRASSSSGSNSSGKSVSWGQNDSNKKGHTSPEHYSADSPKCPSKPILKYHETGAAKSPSLSAEVAAGLAMEDILELLVSSVKSFKWPSELEFSLDGGSHMMLPDVEKNKPFIDQQRKLQDLASKLSKVQTHGDAKLEDKHDKVSKSIEAALSRMGEFKIKLYVNFLGSAYDDLVIHIQICIKGFVYPCELDFPENSEGGLVLSNTKKNRPFIDQLRTLGSFRVQLGNIPEYDNEQLKGKREAISEVIQRNLHRMKKHQLSLYYRWAVKSYRSHRT</sequence>
<feature type="compositionally biased region" description="Basic and acidic residues" evidence="1">
    <location>
        <begin position="99"/>
        <end position="111"/>
    </location>
</feature>
<name>A0A8H3C2J7_9AGAM</name>
<proteinExistence type="predicted"/>
<dbReference type="Proteomes" id="UP000663841">
    <property type="component" value="Unassembled WGS sequence"/>
</dbReference>
<comment type="caution">
    <text evidence="2">The sequence shown here is derived from an EMBL/GenBank/DDBJ whole genome shotgun (WGS) entry which is preliminary data.</text>
</comment>
<reference evidence="2" key="1">
    <citation type="submission" date="2021-01" db="EMBL/GenBank/DDBJ databases">
        <authorList>
            <person name="Kaushik A."/>
        </authorList>
    </citation>
    <scope>NUCLEOTIDE SEQUENCE</scope>
    <source>
        <strain evidence="2">AG3-T5</strain>
    </source>
</reference>
<evidence type="ECO:0000256" key="1">
    <source>
        <dbReference type="SAM" id="MobiDB-lite"/>
    </source>
</evidence>
<feature type="compositionally biased region" description="Low complexity" evidence="1">
    <location>
        <begin position="75"/>
        <end position="95"/>
    </location>
</feature>
<accession>A0A8H3C2J7</accession>